<evidence type="ECO:0000313" key="1">
    <source>
        <dbReference type="EMBL" id="ELR67934.1"/>
    </source>
</evidence>
<dbReference type="Pfam" id="PF03889">
    <property type="entry name" value="ArfA"/>
    <property type="match status" value="1"/>
</dbReference>
<sequence>MANKRKQKKLELVVNETNPQIETEHGRGTIRDNALKAVVTSKVFATRVVKAKKGKGSFKRKGKYAGRESYSIAA</sequence>
<dbReference type="GO" id="GO:0072344">
    <property type="term" value="P:rescue of stalled ribosome"/>
    <property type="evidence" value="ECO:0007669"/>
    <property type="project" value="InterPro"/>
</dbReference>
<evidence type="ECO:0008006" key="3">
    <source>
        <dbReference type="Google" id="ProtNLM"/>
    </source>
</evidence>
<dbReference type="Proteomes" id="UP000011134">
    <property type="component" value="Unassembled WGS sequence"/>
</dbReference>
<reference evidence="1 2" key="1">
    <citation type="submission" date="2012-12" db="EMBL/GenBank/DDBJ databases">
        <title>Genome Assembly of Photobacterium sp. AK15.</title>
        <authorList>
            <person name="Khatri I."/>
            <person name="Vaidya B."/>
            <person name="Srinivas T.N.R."/>
            <person name="Subramanian S."/>
            <person name="Pinnaka A."/>
        </authorList>
    </citation>
    <scope>NUCLEOTIDE SEQUENCE [LARGE SCALE GENOMIC DNA]</scope>
    <source>
        <strain evidence="1 2">AK15</strain>
    </source>
</reference>
<accession>L8JKA5</accession>
<evidence type="ECO:0000313" key="2">
    <source>
        <dbReference type="Proteomes" id="UP000011134"/>
    </source>
</evidence>
<comment type="caution">
    <text evidence="1">The sequence shown here is derived from an EMBL/GenBank/DDBJ whole genome shotgun (WGS) entry which is preliminary data.</text>
</comment>
<protein>
    <recommendedName>
        <fullName evidence="3">Ribosome alternative rescue factor ArfA</fullName>
    </recommendedName>
</protein>
<name>L8JKA5_9GAMM</name>
<gene>
    <name evidence="1" type="ORF">C942_00242</name>
</gene>
<dbReference type="InterPro" id="IPR005589">
    <property type="entry name" value="ArfA"/>
</dbReference>
<organism evidence="1 2">
    <name type="scientific">Photobacterium marinum</name>
    <dbReference type="NCBI Taxonomy" id="1056511"/>
    <lineage>
        <taxon>Bacteria</taxon>
        <taxon>Pseudomonadati</taxon>
        <taxon>Pseudomonadota</taxon>
        <taxon>Gammaproteobacteria</taxon>
        <taxon>Vibrionales</taxon>
        <taxon>Vibrionaceae</taxon>
        <taxon>Photobacterium</taxon>
    </lineage>
</organism>
<proteinExistence type="predicted"/>
<dbReference type="OrthoDB" id="8603552at2"/>
<keyword evidence="2" id="KW-1185">Reference proteome</keyword>
<dbReference type="AlphaFoldDB" id="L8JKA5"/>
<dbReference type="PATRIC" id="fig|1056511.3.peg.246"/>
<dbReference type="RefSeq" id="WP_007461521.1">
    <property type="nucleotide sequence ID" value="NZ_AMZO01000001.1"/>
</dbReference>
<dbReference type="EMBL" id="AMZO01000001">
    <property type="protein sequence ID" value="ELR67934.1"/>
    <property type="molecule type" value="Genomic_DNA"/>
</dbReference>